<dbReference type="PANTHER" id="PTHR43611:SF3">
    <property type="entry name" value="FLAVIN MONONUCLEOTIDE HYDROLASE 1, CHLOROPLATIC"/>
    <property type="match status" value="1"/>
</dbReference>
<protein>
    <submittedName>
        <fullName evidence="1">HAD family phosphatase</fullName>
    </submittedName>
</protein>
<sequence length="201" mass="23852">MIRNLVFDFGDVFINLDKTATINSFREAGIDNLPPHLEQLNIAFEKGEYSHEQFLEAYHNYFDVSKEEIVHHWNAILKEFPAYRLDFLRQLRTEGKFKLILLSNTNQIHIDYIKKHVSFYPEFKHSFDGFYLSHEINLRKPDLEIYEYVLEQHKMKPTETLFIDDTLENTVAAEKLGIHTWNINPATQDVVDLFAIKKELF</sequence>
<evidence type="ECO:0000313" key="1">
    <source>
        <dbReference type="EMBL" id="GAA0871632.1"/>
    </source>
</evidence>
<dbReference type="SFLD" id="SFLDG01129">
    <property type="entry name" value="C1.5:_HAD__Beta-PGM__Phosphata"/>
    <property type="match status" value="1"/>
</dbReference>
<dbReference type="SFLD" id="SFLDS00003">
    <property type="entry name" value="Haloacid_Dehalogenase"/>
    <property type="match status" value="1"/>
</dbReference>
<dbReference type="RefSeq" id="WP_343764136.1">
    <property type="nucleotide sequence ID" value="NZ_BAAAFG010000005.1"/>
</dbReference>
<dbReference type="Gene3D" id="1.10.150.240">
    <property type="entry name" value="Putative phosphatase, domain 2"/>
    <property type="match status" value="1"/>
</dbReference>
<dbReference type="InterPro" id="IPR023214">
    <property type="entry name" value="HAD_sf"/>
</dbReference>
<dbReference type="InterPro" id="IPR006439">
    <property type="entry name" value="HAD-SF_hydro_IA"/>
</dbReference>
<dbReference type="NCBIfam" id="TIGR01509">
    <property type="entry name" value="HAD-SF-IA-v3"/>
    <property type="match status" value="1"/>
</dbReference>
<name>A0ABP3XRB7_9FLAO</name>
<dbReference type="InterPro" id="IPR036412">
    <property type="entry name" value="HAD-like_sf"/>
</dbReference>
<dbReference type="PANTHER" id="PTHR43611">
    <property type="entry name" value="ALPHA-D-GLUCOSE 1-PHOSPHATE PHOSPHATASE"/>
    <property type="match status" value="1"/>
</dbReference>
<evidence type="ECO:0000313" key="2">
    <source>
        <dbReference type="Proteomes" id="UP001500507"/>
    </source>
</evidence>
<comment type="caution">
    <text evidence="1">The sequence shown here is derived from an EMBL/GenBank/DDBJ whole genome shotgun (WGS) entry which is preliminary data.</text>
</comment>
<organism evidence="1 2">
    <name type="scientific">Gangjinia marincola</name>
    <dbReference type="NCBI Taxonomy" id="578463"/>
    <lineage>
        <taxon>Bacteria</taxon>
        <taxon>Pseudomonadati</taxon>
        <taxon>Bacteroidota</taxon>
        <taxon>Flavobacteriia</taxon>
        <taxon>Flavobacteriales</taxon>
        <taxon>Flavobacteriaceae</taxon>
        <taxon>Gangjinia</taxon>
    </lineage>
</organism>
<keyword evidence="2" id="KW-1185">Reference proteome</keyword>
<accession>A0ABP3XRB7</accession>
<reference evidence="2" key="1">
    <citation type="journal article" date="2019" name="Int. J. Syst. Evol. Microbiol.">
        <title>The Global Catalogue of Microorganisms (GCM) 10K type strain sequencing project: providing services to taxonomists for standard genome sequencing and annotation.</title>
        <authorList>
            <consortium name="The Broad Institute Genomics Platform"/>
            <consortium name="The Broad Institute Genome Sequencing Center for Infectious Disease"/>
            <person name="Wu L."/>
            <person name="Ma J."/>
        </authorList>
    </citation>
    <scope>NUCLEOTIDE SEQUENCE [LARGE SCALE GENOMIC DNA]</scope>
    <source>
        <strain evidence="2">JCM 16082</strain>
    </source>
</reference>
<dbReference type="CDD" id="cd02603">
    <property type="entry name" value="HAD_sEH-N_like"/>
    <property type="match status" value="1"/>
</dbReference>
<proteinExistence type="predicted"/>
<dbReference type="Proteomes" id="UP001500507">
    <property type="component" value="Unassembled WGS sequence"/>
</dbReference>
<gene>
    <name evidence="1" type="ORF">GCM10009117_07780</name>
</gene>
<dbReference type="SUPFAM" id="SSF56784">
    <property type="entry name" value="HAD-like"/>
    <property type="match status" value="1"/>
</dbReference>
<dbReference type="Pfam" id="PF00702">
    <property type="entry name" value="Hydrolase"/>
    <property type="match status" value="1"/>
</dbReference>
<dbReference type="Gene3D" id="3.40.50.1000">
    <property type="entry name" value="HAD superfamily/HAD-like"/>
    <property type="match status" value="1"/>
</dbReference>
<dbReference type="EMBL" id="BAAAFG010000005">
    <property type="protein sequence ID" value="GAA0871632.1"/>
    <property type="molecule type" value="Genomic_DNA"/>
</dbReference>
<dbReference type="InterPro" id="IPR023198">
    <property type="entry name" value="PGP-like_dom2"/>
</dbReference>